<evidence type="ECO:0000256" key="1">
    <source>
        <dbReference type="SAM" id="Phobius"/>
    </source>
</evidence>
<name>A0A4R5PPF9_9HYPH</name>
<evidence type="ECO:0000313" key="2">
    <source>
        <dbReference type="EMBL" id="TDH38753.1"/>
    </source>
</evidence>
<keyword evidence="3" id="KW-1185">Reference proteome</keyword>
<dbReference type="RefSeq" id="WP_133283587.1">
    <property type="nucleotide sequence ID" value="NZ_SMSI01000001.1"/>
</dbReference>
<feature type="transmembrane region" description="Helical" evidence="1">
    <location>
        <begin position="159"/>
        <end position="179"/>
    </location>
</feature>
<dbReference type="EMBL" id="SMSI01000001">
    <property type="protein sequence ID" value="TDH38753.1"/>
    <property type="molecule type" value="Genomic_DNA"/>
</dbReference>
<keyword evidence="1" id="KW-0812">Transmembrane</keyword>
<feature type="transmembrane region" description="Helical" evidence="1">
    <location>
        <begin position="31"/>
        <end position="55"/>
    </location>
</feature>
<dbReference type="OrthoDB" id="9791166at2"/>
<feature type="transmembrane region" description="Helical" evidence="1">
    <location>
        <begin position="380"/>
        <end position="402"/>
    </location>
</feature>
<feature type="transmembrane region" description="Helical" evidence="1">
    <location>
        <begin position="426"/>
        <end position="451"/>
    </location>
</feature>
<reference evidence="2 3" key="1">
    <citation type="journal article" date="2013" name="Int. J. Syst. Evol. Microbiol.">
        <title>Hoeflea suaedae sp. nov., an endophytic bacterium isolated from the root of the halophyte Suaeda maritima.</title>
        <authorList>
            <person name="Chung E.J."/>
            <person name="Park J.A."/>
            <person name="Pramanik P."/>
            <person name="Bibi F."/>
            <person name="Jeon C.O."/>
            <person name="Chung Y.R."/>
        </authorList>
    </citation>
    <scope>NUCLEOTIDE SEQUENCE [LARGE SCALE GENOMIC DNA]</scope>
    <source>
        <strain evidence="2 3">YC6898</strain>
    </source>
</reference>
<accession>A0A4R5PPF9</accession>
<dbReference type="PANTHER" id="PTHR34219">
    <property type="entry name" value="IRON-REGULATED INNER MEMBRANE PROTEIN-RELATED"/>
    <property type="match status" value="1"/>
</dbReference>
<sequence length="467" mass="50736">MSDISGDFSVSDAGGKTKASTSRFYAAAWRWHFYAGLFVAPFLVMLAVTGLMMLYSSVLSGRDGEKIHVVPAAPEISVAAQEASVRAAHPGGSLVEWIGNRTDDTVSVFRIAEDGAQIMVAVDPYTGLIVQEWPRRDSLYDFAETIHGTLMAGTLGDRLIETAAGFAIVLTITGVYLAWPRKSRRTPARPSPREKWKRWHRVIGLCAAPLLVAFLLSGHSWTGIWGEKFVQAWSTFPAEKWDDIPLSDVTHASLNHDGIKHVPWAIEQTPMPASGSAAGRAGLAEGVEPSLSSLVALGRKLGFSKRFHVNYPSGETGVWTLSQDSMSNDNADPTSDRTVHVDRYTGKILADIRYQDYSVPGKALAVGIALHEGDMGVINIAVNTLFCLSIVVLAGTGFVMWWKRRPSGGFRLAAPPVPSNMPEWRAATIVMLFTAMLFPLVGLTLLAVLILDSLVISRLPALRRAVN</sequence>
<keyword evidence="1" id="KW-1133">Transmembrane helix</keyword>
<dbReference type="AlphaFoldDB" id="A0A4R5PPF9"/>
<evidence type="ECO:0000313" key="3">
    <source>
        <dbReference type="Proteomes" id="UP000295131"/>
    </source>
</evidence>
<gene>
    <name evidence="2" type="ORF">E2A64_06570</name>
</gene>
<dbReference type="Pfam" id="PF03929">
    <property type="entry name" value="PepSY_TM"/>
    <property type="match status" value="1"/>
</dbReference>
<dbReference type="PANTHER" id="PTHR34219:SF1">
    <property type="entry name" value="PEPSY DOMAIN-CONTAINING PROTEIN"/>
    <property type="match status" value="1"/>
</dbReference>
<proteinExistence type="predicted"/>
<dbReference type="Proteomes" id="UP000295131">
    <property type="component" value="Unassembled WGS sequence"/>
</dbReference>
<keyword evidence="1" id="KW-0472">Membrane</keyword>
<dbReference type="InterPro" id="IPR005625">
    <property type="entry name" value="PepSY-ass_TM"/>
</dbReference>
<protein>
    <submittedName>
        <fullName evidence="2">PepSY domain-containing protein</fullName>
    </submittedName>
</protein>
<comment type="caution">
    <text evidence="2">The sequence shown here is derived from an EMBL/GenBank/DDBJ whole genome shotgun (WGS) entry which is preliminary data.</text>
</comment>
<organism evidence="2 3">
    <name type="scientific">Pseudohoeflea suaedae</name>
    <dbReference type="NCBI Taxonomy" id="877384"/>
    <lineage>
        <taxon>Bacteria</taxon>
        <taxon>Pseudomonadati</taxon>
        <taxon>Pseudomonadota</taxon>
        <taxon>Alphaproteobacteria</taxon>
        <taxon>Hyphomicrobiales</taxon>
        <taxon>Rhizobiaceae</taxon>
        <taxon>Pseudohoeflea</taxon>
    </lineage>
</organism>
<feature type="transmembrane region" description="Helical" evidence="1">
    <location>
        <begin position="199"/>
        <end position="218"/>
    </location>
</feature>